<reference evidence="1 2" key="1">
    <citation type="submission" date="2023-03" db="EMBL/GenBank/DDBJ databases">
        <title>High-quality genome of Scylla paramamosain provides insights in environmental adaptation.</title>
        <authorList>
            <person name="Zhang L."/>
        </authorList>
    </citation>
    <scope>NUCLEOTIDE SEQUENCE [LARGE SCALE GENOMIC DNA]</scope>
    <source>
        <strain evidence="1">LZ_2023a</strain>
        <tissue evidence="1">Muscle</tissue>
    </source>
</reference>
<dbReference type="EMBL" id="JARAKH010000023">
    <property type="protein sequence ID" value="KAK8392325.1"/>
    <property type="molecule type" value="Genomic_DNA"/>
</dbReference>
<protein>
    <submittedName>
        <fullName evidence="1">Uncharacterized protein</fullName>
    </submittedName>
</protein>
<accession>A0AAW0U0C3</accession>
<dbReference type="Proteomes" id="UP001487740">
    <property type="component" value="Unassembled WGS sequence"/>
</dbReference>
<organism evidence="1 2">
    <name type="scientific">Scylla paramamosain</name>
    <name type="common">Mud crab</name>
    <dbReference type="NCBI Taxonomy" id="85552"/>
    <lineage>
        <taxon>Eukaryota</taxon>
        <taxon>Metazoa</taxon>
        <taxon>Ecdysozoa</taxon>
        <taxon>Arthropoda</taxon>
        <taxon>Crustacea</taxon>
        <taxon>Multicrustacea</taxon>
        <taxon>Malacostraca</taxon>
        <taxon>Eumalacostraca</taxon>
        <taxon>Eucarida</taxon>
        <taxon>Decapoda</taxon>
        <taxon>Pleocyemata</taxon>
        <taxon>Brachyura</taxon>
        <taxon>Eubrachyura</taxon>
        <taxon>Portunoidea</taxon>
        <taxon>Portunidae</taxon>
        <taxon>Portuninae</taxon>
        <taxon>Scylla</taxon>
    </lineage>
</organism>
<sequence length="200" mass="21507">MYPHIWPWSQTGQVTGTLVTGAVTPQVTQIPGASTTRLFMPRCSQVMCIRRQVSAGRRDELPGAVVVPGEGGATRVLLPDTSQPLSPSVSQLLNPPSPHRVFPSHPLRRRFVTPHTLLQRGGDVLSRVVEVVKEICCSGVSARLISRASTTQGPQAKDTGITAMHSGINYAQLLPLPGAAQEGENEAFTDAFITLADHER</sequence>
<proteinExistence type="predicted"/>
<keyword evidence="2" id="KW-1185">Reference proteome</keyword>
<evidence type="ECO:0000313" key="2">
    <source>
        <dbReference type="Proteomes" id="UP001487740"/>
    </source>
</evidence>
<name>A0AAW0U0C3_SCYPA</name>
<comment type="caution">
    <text evidence="1">The sequence shown here is derived from an EMBL/GenBank/DDBJ whole genome shotgun (WGS) entry which is preliminary data.</text>
</comment>
<gene>
    <name evidence="1" type="ORF">O3P69_017715</name>
</gene>
<evidence type="ECO:0000313" key="1">
    <source>
        <dbReference type="EMBL" id="KAK8392325.1"/>
    </source>
</evidence>
<dbReference type="AlphaFoldDB" id="A0AAW0U0C3"/>